<dbReference type="SMART" id="SM00066">
    <property type="entry name" value="GAL4"/>
    <property type="match status" value="1"/>
</dbReference>
<evidence type="ECO:0000313" key="10">
    <source>
        <dbReference type="EMBL" id="OQE25558.1"/>
    </source>
</evidence>
<dbReference type="InterPro" id="IPR007219">
    <property type="entry name" value="XnlR_reg_dom"/>
</dbReference>
<accession>A0A1V6TGR9</accession>
<dbReference type="AlphaFoldDB" id="A0A1V6TGR9"/>
<evidence type="ECO:0000256" key="5">
    <source>
        <dbReference type="ARBA" id="ARBA00023163"/>
    </source>
</evidence>
<dbReference type="InterPro" id="IPR051711">
    <property type="entry name" value="Stress_Response_Reg"/>
</dbReference>
<dbReference type="PANTHER" id="PTHR47540:SF3">
    <property type="entry name" value="ZN(II)2CYS6 TRANSCRIPTION FACTOR (EUROFUNG)"/>
    <property type="match status" value="1"/>
</dbReference>
<keyword evidence="8" id="KW-1133">Transmembrane helix</keyword>
<keyword evidence="5" id="KW-0804">Transcription</keyword>
<feature type="transmembrane region" description="Helical" evidence="8">
    <location>
        <begin position="577"/>
        <end position="596"/>
    </location>
</feature>
<keyword evidence="2" id="KW-0479">Metal-binding</keyword>
<dbReference type="GO" id="GO:0043565">
    <property type="term" value="F:sequence-specific DNA binding"/>
    <property type="evidence" value="ECO:0007669"/>
    <property type="project" value="TreeGrafter"/>
</dbReference>
<dbReference type="GO" id="GO:0000981">
    <property type="term" value="F:DNA-binding transcription factor activity, RNA polymerase II-specific"/>
    <property type="evidence" value="ECO:0007669"/>
    <property type="project" value="InterPro"/>
</dbReference>
<dbReference type="SUPFAM" id="SSF57701">
    <property type="entry name" value="Zn2/Cys6 DNA-binding domain"/>
    <property type="match status" value="1"/>
</dbReference>
<keyword evidence="3" id="KW-0805">Transcription regulation</keyword>
<dbReference type="GO" id="GO:0008270">
    <property type="term" value="F:zinc ion binding"/>
    <property type="evidence" value="ECO:0007669"/>
    <property type="project" value="InterPro"/>
</dbReference>
<dbReference type="CDD" id="cd12148">
    <property type="entry name" value="fungal_TF_MHR"/>
    <property type="match status" value="1"/>
</dbReference>
<keyword evidence="8" id="KW-0812">Transmembrane</keyword>
<proteinExistence type="predicted"/>
<dbReference type="OrthoDB" id="4456959at2759"/>
<dbReference type="PANTHER" id="PTHR47540">
    <property type="entry name" value="THIAMINE REPRESSIBLE GENES REGULATORY PROTEIN THI5"/>
    <property type="match status" value="1"/>
</dbReference>
<dbReference type="CDD" id="cd00067">
    <property type="entry name" value="GAL4"/>
    <property type="match status" value="1"/>
</dbReference>
<name>A0A1V6TGR9_9EURO</name>
<dbReference type="GO" id="GO:0006351">
    <property type="term" value="P:DNA-templated transcription"/>
    <property type="evidence" value="ECO:0007669"/>
    <property type="project" value="InterPro"/>
</dbReference>
<feature type="compositionally biased region" description="Polar residues" evidence="7">
    <location>
        <begin position="124"/>
        <end position="138"/>
    </location>
</feature>
<keyword evidence="11" id="KW-1185">Reference proteome</keyword>
<evidence type="ECO:0000259" key="9">
    <source>
        <dbReference type="PROSITE" id="PS50048"/>
    </source>
</evidence>
<feature type="region of interest" description="Disordered" evidence="7">
    <location>
        <begin position="119"/>
        <end position="139"/>
    </location>
</feature>
<keyword evidence="6" id="KW-0539">Nucleus</keyword>
<dbReference type="PROSITE" id="PS00463">
    <property type="entry name" value="ZN2_CY6_FUNGAL_1"/>
    <property type="match status" value="1"/>
</dbReference>
<gene>
    <name evidence="10" type="ORF">PENSTE_c006G05422</name>
</gene>
<reference evidence="11" key="1">
    <citation type="journal article" date="2017" name="Nat. Microbiol.">
        <title>Global analysis of biosynthetic gene clusters reveals vast potential of secondary metabolite production in Penicillium species.</title>
        <authorList>
            <person name="Nielsen J.C."/>
            <person name="Grijseels S."/>
            <person name="Prigent S."/>
            <person name="Ji B."/>
            <person name="Dainat J."/>
            <person name="Nielsen K.F."/>
            <person name="Frisvad J.C."/>
            <person name="Workman M."/>
            <person name="Nielsen J."/>
        </authorList>
    </citation>
    <scope>NUCLEOTIDE SEQUENCE [LARGE SCALE GENOMIC DNA]</scope>
    <source>
        <strain evidence="11">IBT 24891</strain>
    </source>
</reference>
<comment type="caution">
    <text evidence="10">The sequence shown here is derived from an EMBL/GenBank/DDBJ whole genome shotgun (WGS) entry which is preliminary data.</text>
</comment>
<keyword evidence="8" id="KW-0472">Membrane</keyword>
<dbReference type="EMBL" id="MLKD01000006">
    <property type="protein sequence ID" value="OQE25558.1"/>
    <property type="molecule type" value="Genomic_DNA"/>
</dbReference>
<evidence type="ECO:0000256" key="8">
    <source>
        <dbReference type="SAM" id="Phobius"/>
    </source>
</evidence>
<evidence type="ECO:0000256" key="7">
    <source>
        <dbReference type="SAM" id="MobiDB-lite"/>
    </source>
</evidence>
<dbReference type="InterPro" id="IPR036864">
    <property type="entry name" value="Zn2-C6_fun-type_DNA-bd_sf"/>
</dbReference>
<protein>
    <recommendedName>
        <fullName evidence="9">Zn(2)-C6 fungal-type domain-containing protein</fullName>
    </recommendedName>
</protein>
<dbReference type="GO" id="GO:0045944">
    <property type="term" value="P:positive regulation of transcription by RNA polymerase II"/>
    <property type="evidence" value="ECO:0007669"/>
    <property type="project" value="TreeGrafter"/>
</dbReference>
<dbReference type="STRING" id="303698.A0A1V6TGR9"/>
<evidence type="ECO:0000256" key="3">
    <source>
        <dbReference type="ARBA" id="ARBA00023015"/>
    </source>
</evidence>
<dbReference type="Pfam" id="PF00172">
    <property type="entry name" value="Zn_clus"/>
    <property type="match status" value="1"/>
</dbReference>
<dbReference type="PROSITE" id="PS50048">
    <property type="entry name" value="ZN2_CY6_FUNGAL_2"/>
    <property type="match status" value="1"/>
</dbReference>
<dbReference type="InterPro" id="IPR001138">
    <property type="entry name" value="Zn2Cys6_DnaBD"/>
</dbReference>
<organism evidence="10 11">
    <name type="scientific">Penicillium steckii</name>
    <dbReference type="NCBI Taxonomy" id="303698"/>
    <lineage>
        <taxon>Eukaryota</taxon>
        <taxon>Fungi</taxon>
        <taxon>Dikarya</taxon>
        <taxon>Ascomycota</taxon>
        <taxon>Pezizomycotina</taxon>
        <taxon>Eurotiomycetes</taxon>
        <taxon>Eurotiomycetidae</taxon>
        <taxon>Eurotiales</taxon>
        <taxon>Aspergillaceae</taxon>
        <taxon>Penicillium</taxon>
    </lineage>
</organism>
<evidence type="ECO:0000256" key="6">
    <source>
        <dbReference type="ARBA" id="ARBA00023242"/>
    </source>
</evidence>
<dbReference type="SMART" id="SM00906">
    <property type="entry name" value="Fungal_trans"/>
    <property type="match status" value="1"/>
</dbReference>
<dbReference type="Gene3D" id="4.10.240.10">
    <property type="entry name" value="Zn(2)-C6 fungal-type DNA-binding domain"/>
    <property type="match status" value="1"/>
</dbReference>
<keyword evidence="4" id="KW-0238">DNA-binding</keyword>
<dbReference type="Pfam" id="PF04082">
    <property type="entry name" value="Fungal_trans"/>
    <property type="match status" value="1"/>
</dbReference>
<evidence type="ECO:0000313" key="11">
    <source>
        <dbReference type="Proteomes" id="UP000191285"/>
    </source>
</evidence>
<evidence type="ECO:0000256" key="1">
    <source>
        <dbReference type="ARBA" id="ARBA00004123"/>
    </source>
</evidence>
<dbReference type="GO" id="GO:0005634">
    <property type="term" value="C:nucleus"/>
    <property type="evidence" value="ECO:0007669"/>
    <property type="project" value="UniProtKB-SubCell"/>
</dbReference>
<feature type="domain" description="Zn(2)-C6 fungal-type" evidence="9">
    <location>
        <begin position="21"/>
        <end position="50"/>
    </location>
</feature>
<comment type="subcellular location">
    <subcellularLocation>
        <location evidence="1">Nucleus</location>
    </subcellularLocation>
</comment>
<evidence type="ECO:0000256" key="2">
    <source>
        <dbReference type="ARBA" id="ARBA00022723"/>
    </source>
</evidence>
<evidence type="ECO:0000256" key="4">
    <source>
        <dbReference type="ARBA" id="ARBA00023125"/>
    </source>
</evidence>
<sequence>MPESHSSRRRSGKERVRVTRACDTCKRRKLRCSGTLPCSLCFRSDIECQYNAGYKRGKTPRIPIMDQENTLGLQSPKAPAEEKWTKPQIIPGKKVLTPPIARQTQAASVANLRASDSDSVLKGSINSKTPDSGPSLQEQGLLDETSHTPIDVLINGKHNINSQVQEVEETDLEGHYVGPSSGVSFLLRVQKRLSENLKMASSELIFNFGDAPLPNYDPHFLVLPPLDEAVILVNRYFEFSFPTHRFLHQATVEQWVHTFYWDVQGANKTINRAMKAVVLMVMAQGKQHTSGMEATAGQSVNSNAYFAAAENHLSQEKGPVNLTSIQARLAQCFYLLSQSRINHCWSLFGTTARLAHAIGLNRRRRREVITNYIDEECRKRVFWCAYSLDNYLSAALGRPKIFHDEDGDQDFPTCANDSQILQNAILPPSSPRQSLMLASIYHAKLSRLISGILRELYGIQQKSLSTQTDIARKYKSELSEWRANIATFLDTPNMELLQITFQRQCSVLNLAYEHAKILLYRPFLLQNLASLGRERSASHSNIQDAIARNVEKCLQAALRTVEMFQELCQTRRMYNSFWFTHYNVFCAIVVLYVYVVQNWSDSDREYSRYLQIGEGAQLELAKCGTQSSFAQRYVVVLEELRKEAHKITNSYPGEGNLLGITSPGVDIIETANQQDRERGTLENLQTQGHHDLNGWLSEMTQDTSPPSCLADMTGWGDFDSFVLTGLGDLSHLLPGGYS</sequence>
<dbReference type="Proteomes" id="UP000191285">
    <property type="component" value="Unassembled WGS sequence"/>
</dbReference>